<proteinExistence type="inferred from homology"/>
<dbReference type="InterPro" id="IPR036282">
    <property type="entry name" value="Glutathione-S-Trfase_C_sf"/>
</dbReference>
<dbReference type="SFLD" id="SFLDG01151">
    <property type="entry name" value="Main.2:_Nu-like"/>
    <property type="match status" value="1"/>
</dbReference>
<dbReference type="Pfam" id="PF00043">
    <property type="entry name" value="GST_C"/>
    <property type="match status" value="1"/>
</dbReference>
<dbReference type="InterPro" id="IPR010987">
    <property type="entry name" value="Glutathione-S-Trfase_C-like"/>
</dbReference>
<dbReference type="GO" id="GO:0016740">
    <property type="term" value="F:transferase activity"/>
    <property type="evidence" value="ECO:0007669"/>
    <property type="project" value="UniProtKB-KW"/>
</dbReference>
<dbReference type="Gene3D" id="3.40.30.10">
    <property type="entry name" value="Glutaredoxin"/>
    <property type="match status" value="1"/>
</dbReference>
<dbReference type="Pfam" id="PF02798">
    <property type="entry name" value="GST_N"/>
    <property type="match status" value="1"/>
</dbReference>
<dbReference type="Proteomes" id="UP000233597">
    <property type="component" value="Unassembled WGS sequence"/>
</dbReference>
<dbReference type="SFLD" id="SFLDG00358">
    <property type="entry name" value="Main_(cytGST)"/>
    <property type="match status" value="1"/>
</dbReference>
<dbReference type="SUPFAM" id="SSF52833">
    <property type="entry name" value="Thioredoxin-like"/>
    <property type="match status" value="1"/>
</dbReference>
<evidence type="ECO:0000313" key="4">
    <source>
        <dbReference type="EMBL" id="PKR54444.1"/>
    </source>
</evidence>
<comment type="caution">
    <text evidence="4">The sequence shown here is derived from an EMBL/GenBank/DDBJ whole genome shotgun (WGS) entry which is preliminary data.</text>
</comment>
<dbReference type="PROSITE" id="PS50405">
    <property type="entry name" value="GST_CTER"/>
    <property type="match status" value="1"/>
</dbReference>
<dbReference type="PANTHER" id="PTHR44051">
    <property type="entry name" value="GLUTATHIONE S-TRANSFERASE-RELATED"/>
    <property type="match status" value="1"/>
</dbReference>
<dbReference type="AlphaFoldDB" id="A0A2N3KV70"/>
<dbReference type="PANTHER" id="PTHR44051:SF8">
    <property type="entry name" value="GLUTATHIONE S-TRANSFERASE GSTA"/>
    <property type="match status" value="1"/>
</dbReference>
<comment type="similarity">
    <text evidence="1">Belongs to the GST superfamily.</text>
</comment>
<dbReference type="OrthoDB" id="9803562at2"/>
<dbReference type="CDD" id="cd10291">
    <property type="entry name" value="GST_C_YfcG_like"/>
    <property type="match status" value="1"/>
</dbReference>
<dbReference type="Gene3D" id="1.20.1050.10">
    <property type="match status" value="1"/>
</dbReference>
<dbReference type="InterPro" id="IPR004045">
    <property type="entry name" value="Glutathione_S-Trfase_N"/>
</dbReference>
<feature type="domain" description="GST C-terminal" evidence="3">
    <location>
        <begin position="89"/>
        <end position="208"/>
    </location>
</feature>
<protein>
    <submittedName>
        <fullName evidence="4">Glutathione S-transferase</fullName>
    </submittedName>
</protein>
<accession>A0A2N3KV70</accession>
<evidence type="ECO:0000259" key="2">
    <source>
        <dbReference type="PROSITE" id="PS50404"/>
    </source>
</evidence>
<keyword evidence="4" id="KW-0808">Transferase</keyword>
<evidence type="ECO:0000313" key="5">
    <source>
        <dbReference type="Proteomes" id="UP000233597"/>
    </source>
</evidence>
<evidence type="ECO:0000259" key="3">
    <source>
        <dbReference type="PROSITE" id="PS50405"/>
    </source>
</evidence>
<feature type="domain" description="GST N-terminal" evidence="2">
    <location>
        <begin position="1"/>
        <end position="86"/>
    </location>
</feature>
<dbReference type="EMBL" id="NWTK01000005">
    <property type="protein sequence ID" value="PKR54444.1"/>
    <property type="molecule type" value="Genomic_DNA"/>
</dbReference>
<dbReference type="InterPro" id="IPR004046">
    <property type="entry name" value="GST_C"/>
</dbReference>
<organism evidence="4 5">
    <name type="scientific">Thalassospira marina</name>
    <dbReference type="NCBI Taxonomy" id="2048283"/>
    <lineage>
        <taxon>Bacteria</taxon>
        <taxon>Pseudomonadati</taxon>
        <taxon>Pseudomonadota</taxon>
        <taxon>Alphaproteobacteria</taxon>
        <taxon>Rhodospirillales</taxon>
        <taxon>Thalassospiraceae</taxon>
        <taxon>Thalassospira</taxon>
    </lineage>
</organism>
<dbReference type="SUPFAM" id="SSF47616">
    <property type="entry name" value="GST C-terminal domain-like"/>
    <property type="match status" value="1"/>
</dbReference>
<dbReference type="RefSeq" id="WP_101266070.1">
    <property type="nucleotide sequence ID" value="NZ_NWTK01000005.1"/>
</dbReference>
<dbReference type="SFLD" id="SFLDS00019">
    <property type="entry name" value="Glutathione_Transferase_(cytos"/>
    <property type="match status" value="1"/>
</dbReference>
<reference evidence="4 5" key="1">
    <citation type="submission" date="2017-09" db="EMBL/GenBank/DDBJ databases">
        <title>Biodiversity and function of Thalassospira species in the particle-attached aromatic-hydrocarbon-degrading consortia from the surface seawater of the South China Sea.</title>
        <authorList>
            <person name="Dong C."/>
            <person name="Liu R."/>
            <person name="Shao Z."/>
        </authorList>
    </citation>
    <scope>NUCLEOTIDE SEQUENCE [LARGE SCALE GENOMIC DNA]</scope>
    <source>
        <strain evidence="4 5">CSC1P2</strain>
    </source>
</reference>
<dbReference type="CDD" id="cd03048">
    <property type="entry name" value="GST_N_Ure2p_like"/>
    <property type="match status" value="1"/>
</dbReference>
<dbReference type="InterPro" id="IPR040079">
    <property type="entry name" value="Glutathione_S-Trfase"/>
</dbReference>
<name>A0A2N3KV70_9PROT</name>
<dbReference type="PROSITE" id="PS50404">
    <property type="entry name" value="GST_NTER"/>
    <property type="match status" value="1"/>
</dbReference>
<dbReference type="InterPro" id="IPR036249">
    <property type="entry name" value="Thioredoxin-like_sf"/>
</dbReference>
<evidence type="ECO:0000256" key="1">
    <source>
        <dbReference type="RuleBase" id="RU003494"/>
    </source>
</evidence>
<gene>
    <name evidence="4" type="ORF">COO20_09960</name>
</gene>
<sequence length="208" mass="23515">MIDLFTFGTPNGRKVSILFEELEADYTLHVVDISKGEQFAPEFLAISPNNRIPAIVDSDGPGGKKIEIFESGAILIYLAEKFGKFIPADPHARIECLKWLMWQMGGFGPMLGQAHHFLRAAKEDVPYGKERYVTEAKRLYGVLDGHLAKSHFLAGDEYSIADMACYPWACRHEWHQVDLANYPHVSRWKDEIAKRPAVARGMVVPNDR</sequence>